<evidence type="ECO:0000313" key="2">
    <source>
        <dbReference type="EMBL" id="GAA2237764.1"/>
    </source>
</evidence>
<name>A0ABP5QJL9_9MICO</name>
<accession>A0ABP5QJL9</accession>
<gene>
    <name evidence="2" type="ORF">GCM10009851_23550</name>
</gene>
<comment type="caution">
    <text evidence="2">The sequence shown here is derived from an EMBL/GenBank/DDBJ whole genome shotgun (WGS) entry which is preliminary data.</text>
</comment>
<organism evidence="2 3">
    <name type="scientific">Herbiconiux moechotypicola</name>
    <dbReference type="NCBI Taxonomy" id="637393"/>
    <lineage>
        <taxon>Bacteria</taxon>
        <taxon>Bacillati</taxon>
        <taxon>Actinomycetota</taxon>
        <taxon>Actinomycetes</taxon>
        <taxon>Micrococcales</taxon>
        <taxon>Microbacteriaceae</taxon>
        <taxon>Herbiconiux</taxon>
    </lineage>
</organism>
<evidence type="ECO:0000256" key="1">
    <source>
        <dbReference type="SAM" id="Phobius"/>
    </source>
</evidence>
<evidence type="ECO:0000313" key="3">
    <source>
        <dbReference type="Proteomes" id="UP001500929"/>
    </source>
</evidence>
<feature type="transmembrane region" description="Helical" evidence="1">
    <location>
        <begin position="33"/>
        <end position="52"/>
    </location>
</feature>
<dbReference type="Proteomes" id="UP001500929">
    <property type="component" value="Unassembled WGS sequence"/>
</dbReference>
<dbReference type="EMBL" id="BAAAQY010000006">
    <property type="protein sequence ID" value="GAA2237764.1"/>
    <property type="molecule type" value="Genomic_DNA"/>
</dbReference>
<dbReference type="RefSeq" id="WP_259479819.1">
    <property type="nucleotide sequence ID" value="NZ_BAAAQY010000006.1"/>
</dbReference>
<feature type="transmembrane region" description="Helical" evidence="1">
    <location>
        <begin position="9"/>
        <end position="27"/>
    </location>
</feature>
<reference evidence="3" key="1">
    <citation type="journal article" date="2019" name="Int. J. Syst. Evol. Microbiol.">
        <title>The Global Catalogue of Microorganisms (GCM) 10K type strain sequencing project: providing services to taxonomists for standard genome sequencing and annotation.</title>
        <authorList>
            <consortium name="The Broad Institute Genomics Platform"/>
            <consortium name="The Broad Institute Genome Sequencing Center for Infectious Disease"/>
            <person name="Wu L."/>
            <person name="Ma J."/>
        </authorList>
    </citation>
    <scope>NUCLEOTIDE SEQUENCE [LARGE SCALE GENOMIC DNA]</scope>
    <source>
        <strain evidence="3">JCM 16117</strain>
    </source>
</reference>
<proteinExistence type="predicted"/>
<keyword evidence="1" id="KW-0812">Transmembrane</keyword>
<keyword evidence="1" id="KW-0472">Membrane</keyword>
<protein>
    <submittedName>
        <fullName evidence="2">Uncharacterized protein</fullName>
    </submittedName>
</protein>
<keyword evidence="1" id="KW-1133">Transmembrane helix</keyword>
<keyword evidence="3" id="KW-1185">Reference proteome</keyword>
<sequence length="99" mass="10300">MSRGNPTRTAAIVGFGLIAIGVAHLVITLSIMLGGIVLLFGIVVLVLARRIATRIAKRRSGLADRDLPVLARRIQTGGATVMMFGFGAVSFGLVAILNG</sequence>
<feature type="transmembrane region" description="Helical" evidence="1">
    <location>
        <begin position="73"/>
        <end position="97"/>
    </location>
</feature>